<organism evidence="9 10">
    <name type="scientific">Salmo salar</name>
    <name type="common">Atlantic salmon</name>
    <dbReference type="NCBI Taxonomy" id="8030"/>
    <lineage>
        <taxon>Eukaryota</taxon>
        <taxon>Metazoa</taxon>
        <taxon>Chordata</taxon>
        <taxon>Craniata</taxon>
        <taxon>Vertebrata</taxon>
        <taxon>Euteleostomi</taxon>
        <taxon>Actinopterygii</taxon>
        <taxon>Neopterygii</taxon>
        <taxon>Teleostei</taxon>
        <taxon>Protacanthopterygii</taxon>
        <taxon>Salmoniformes</taxon>
        <taxon>Salmonidae</taxon>
        <taxon>Salmoninae</taxon>
        <taxon>Salmo</taxon>
    </lineage>
</organism>
<dbReference type="Proteomes" id="UP001652741">
    <property type="component" value="Chromosome ssa14"/>
</dbReference>
<feature type="compositionally biased region" description="Basic and acidic residues" evidence="7">
    <location>
        <begin position="417"/>
        <end position="428"/>
    </location>
</feature>
<feature type="region of interest" description="Disordered" evidence="7">
    <location>
        <begin position="583"/>
        <end position="612"/>
    </location>
</feature>
<keyword evidence="5" id="KW-0472">Membrane</keyword>
<name>A0A1S3M2J1_SALSA</name>
<dbReference type="Pfam" id="PF00169">
    <property type="entry name" value="PH"/>
    <property type="match status" value="1"/>
</dbReference>
<dbReference type="InterPro" id="IPR001849">
    <property type="entry name" value="PH_domain"/>
</dbReference>
<feature type="region of interest" description="Disordered" evidence="7">
    <location>
        <begin position="372"/>
        <end position="497"/>
    </location>
</feature>
<dbReference type="PaxDb" id="8030-ENSSSAP00000087309"/>
<dbReference type="OrthoDB" id="6358316at2759"/>
<dbReference type="KEGG" id="sasa:106569901"/>
<dbReference type="Bgee" id="ENSSSAG00000069671">
    <property type="expression patterns" value="Expressed in semen and 3 other cell types or tissues"/>
</dbReference>
<feature type="compositionally biased region" description="Low complexity" evidence="7">
    <location>
        <begin position="476"/>
        <end position="491"/>
    </location>
</feature>
<evidence type="ECO:0000256" key="2">
    <source>
        <dbReference type="ARBA" id="ARBA00004370"/>
    </source>
</evidence>
<dbReference type="CDD" id="cd13317">
    <property type="entry name" value="PH_PLEKHO1_PLEKHO2"/>
    <property type="match status" value="1"/>
</dbReference>
<dbReference type="SMART" id="SM00233">
    <property type="entry name" value="PH"/>
    <property type="match status" value="1"/>
</dbReference>
<gene>
    <name evidence="10" type="primary">plekho1a</name>
</gene>
<feature type="domain" description="PH" evidence="8">
    <location>
        <begin position="34"/>
        <end position="145"/>
    </location>
</feature>
<dbReference type="GO" id="GO:0005634">
    <property type="term" value="C:nucleus"/>
    <property type="evidence" value="ECO:0007669"/>
    <property type="project" value="UniProtKB-SubCell"/>
</dbReference>
<evidence type="ECO:0000256" key="7">
    <source>
        <dbReference type="SAM" id="MobiDB-lite"/>
    </source>
</evidence>
<dbReference type="GO" id="GO:0005737">
    <property type="term" value="C:cytoplasm"/>
    <property type="evidence" value="ECO:0007669"/>
    <property type="project" value="UniProtKB-SubCell"/>
</dbReference>
<evidence type="ECO:0000313" key="9">
    <source>
        <dbReference type="Proteomes" id="UP001652741"/>
    </source>
</evidence>
<keyword evidence="6" id="KW-0539">Nucleus</keyword>
<dbReference type="OMA" id="CKQPGNI"/>
<keyword evidence="9" id="KW-1185">Reference proteome</keyword>
<evidence type="ECO:0000259" key="8">
    <source>
        <dbReference type="PROSITE" id="PS50003"/>
    </source>
</evidence>
<protein>
    <submittedName>
        <fullName evidence="10">Pleckstrin homology domain-containing family O member 1-A</fullName>
    </submittedName>
</protein>
<feature type="compositionally biased region" description="Basic and acidic residues" evidence="7">
    <location>
        <begin position="386"/>
        <end position="408"/>
    </location>
</feature>
<evidence type="ECO:0000256" key="4">
    <source>
        <dbReference type="ARBA" id="ARBA00022490"/>
    </source>
</evidence>
<accession>A0A1S3M2J1</accession>
<dbReference type="PROSITE" id="PS50003">
    <property type="entry name" value="PH_DOMAIN"/>
    <property type="match status" value="1"/>
</dbReference>
<evidence type="ECO:0000256" key="3">
    <source>
        <dbReference type="ARBA" id="ARBA00004496"/>
    </source>
</evidence>
<keyword evidence="4" id="KW-0963">Cytoplasm</keyword>
<evidence type="ECO:0000313" key="10">
    <source>
        <dbReference type="RefSeq" id="XP_013997094.1"/>
    </source>
</evidence>
<comment type="subcellular location">
    <subcellularLocation>
        <location evidence="3">Cytoplasm</location>
    </subcellularLocation>
    <subcellularLocation>
        <location evidence="2">Membrane</location>
    </subcellularLocation>
    <subcellularLocation>
        <location evidence="1">Nucleus</location>
    </subcellularLocation>
</comment>
<dbReference type="GO" id="GO:1901739">
    <property type="term" value="P:regulation of myoblast fusion"/>
    <property type="evidence" value="ECO:0007669"/>
    <property type="project" value="TreeGrafter"/>
</dbReference>
<dbReference type="Gene3D" id="2.30.29.30">
    <property type="entry name" value="Pleckstrin-homology domain (PH domain)/Phosphotyrosine-binding domain (PTB)"/>
    <property type="match status" value="1"/>
</dbReference>
<feature type="compositionally biased region" description="Basic and acidic residues" evidence="7">
    <location>
        <begin position="441"/>
        <end position="460"/>
    </location>
</feature>
<dbReference type="InterPro" id="IPR043448">
    <property type="entry name" value="PKHO1/2"/>
</dbReference>
<reference evidence="10" key="1">
    <citation type="submission" date="2025-08" db="UniProtKB">
        <authorList>
            <consortium name="RefSeq"/>
        </authorList>
    </citation>
    <scope>IDENTIFICATION</scope>
</reference>
<dbReference type="GO" id="GO:0036195">
    <property type="term" value="C:muscle cell projection membrane"/>
    <property type="evidence" value="ECO:0007669"/>
    <property type="project" value="TreeGrafter"/>
</dbReference>
<sequence>MNSLAHIHKSDFVIMKKSNLAKRGPQDVNQLSSQPDKVGWIRKFCGKGIFREIWKNRFVILRGDHLYISEKEVKDERKVQELFDLADYERSEELRKAKSRSKKNHSRFTLLRCKQPGNIVPNLVFLAVSPEEKESWVNALNTAIIKAKNRIFDEVTIEEDSVLVHPTRDRAKIPHARRLPTRGHLMAVASTSSDGMLTLDLVHEEDDSTPEDEEEGFWENNFRVDLDKWTTGRQRSGTDVSKLCVTTKDLRVPKTGSLPRGSELSWDRAHHLEAQSRTPPPGKRFSAQGRSRCASMDEVHSLRPVRGVLHPRPIGEPVQPVGPLQSLIAQKMQRAQELLEEMRLEELQRAKGLDSPYLKGIDSPRLYHLRGFESPHSRASGSPRSKSSDSPRLRVKDSPRLRGKDSPRTKGKKSRSKGTDSPHSKRADSPNLRGNNSPRLRATDSPRMKGLDSSSFKETDSPSLTGSDSPRLKNIGSPFSKSFDSSSLKGSDSPRIKDTILRGKDLPNIIGKNSPSLKSIGSPSLKGADSPCLKGNDSLHSKSAYSLLSDCDLESRRAEAERLLQEAVSSWRQAKEVLEEVKELQTQSLNRRSEKKTIDRPPTPPPDYRLEDACLCRHHS</sequence>
<evidence type="ECO:0000256" key="6">
    <source>
        <dbReference type="ARBA" id="ARBA00023242"/>
    </source>
</evidence>
<proteinExistence type="predicted"/>
<dbReference type="RefSeq" id="XP_013997094.1">
    <property type="nucleotide sequence ID" value="XM_014141619.2"/>
</dbReference>
<dbReference type="PANTHER" id="PTHR15871:SF1">
    <property type="entry name" value="PLECKSTRIN HOMOLOGY DOMAIN-CONTAINING FAMILY O MEMBER 1"/>
    <property type="match status" value="1"/>
</dbReference>
<dbReference type="PANTHER" id="PTHR15871">
    <property type="entry name" value="PH DOMAIN-CONTAINING PROTEIN"/>
    <property type="match status" value="1"/>
</dbReference>
<dbReference type="InterPro" id="IPR011993">
    <property type="entry name" value="PH-like_dom_sf"/>
</dbReference>
<dbReference type="STRING" id="8030.ENSSSAP00000087309"/>
<evidence type="ECO:0000256" key="1">
    <source>
        <dbReference type="ARBA" id="ARBA00004123"/>
    </source>
</evidence>
<evidence type="ECO:0000256" key="5">
    <source>
        <dbReference type="ARBA" id="ARBA00023136"/>
    </source>
</evidence>
<dbReference type="AlphaFoldDB" id="A0A1S3M2J1"/>
<dbReference type="SUPFAM" id="SSF50729">
    <property type="entry name" value="PH domain-like"/>
    <property type="match status" value="1"/>
</dbReference>
<dbReference type="GO" id="GO:0032587">
    <property type="term" value="C:ruffle membrane"/>
    <property type="evidence" value="ECO:0007669"/>
    <property type="project" value="TreeGrafter"/>
</dbReference>